<evidence type="ECO:0000256" key="1">
    <source>
        <dbReference type="SAM" id="Coils"/>
    </source>
</evidence>
<dbReference type="OMA" id="ITMVGQD"/>
<feature type="coiled-coil region" evidence="1">
    <location>
        <begin position="137"/>
        <end position="164"/>
    </location>
</feature>
<proteinExistence type="predicted"/>
<dbReference type="EMBL" id="CAJJDM010000119">
    <property type="protein sequence ID" value="CAD8101718.1"/>
    <property type="molecule type" value="Genomic_DNA"/>
</dbReference>
<keyword evidence="1" id="KW-0175">Coiled coil</keyword>
<sequence>MQDHLQQSKTLFLMHKIKSYKQQPQLSNNIFEEHNPYYGPQYDNSNKIIARSVVGKPDVIEKIKKKIEESKLSNSPKMKNSIMYQKMKQSYSNLSNMKKSQSSNKIPLFHDPIHSNILSRQVSHNKSTMATLVNHHANETKNRIQRNEMEELKLEKQLNLFERNANTRQQRVITSFQEREQSWELVNMTIQSKCQARSRDKLTLLQKSSVEQLIDQKSRFLMNYHLHHKIGTNN</sequence>
<dbReference type="AlphaFoldDB" id="A0A8S1PGY1"/>
<accession>A0A8S1PGY1</accession>
<dbReference type="Proteomes" id="UP000688137">
    <property type="component" value="Unassembled WGS sequence"/>
</dbReference>
<gene>
    <name evidence="2" type="ORF">PPRIM_AZ9-3.1.T1160098</name>
</gene>
<evidence type="ECO:0000313" key="2">
    <source>
        <dbReference type="EMBL" id="CAD8101718.1"/>
    </source>
</evidence>
<name>A0A8S1PGY1_PARPR</name>
<organism evidence="2 3">
    <name type="scientific">Paramecium primaurelia</name>
    <dbReference type="NCBI Taxonomy" id="5886"/>
    <lineage>
        <taxon>Eukaryota</taxon>
        <taxon>Sar</taxon>
        <taxon>Alveolata</taxon>
        <taxon>Ciliophora</taxon>
        <taxon>Intramacronucleata</taxon>
        <taxon>Oligohymenophorea</taxon>
        <taxon>Peniculida</taxon>
        <taxon>Parameciidae</taxon>
        <taxon>Paramecium</taxon>
    </lineage>
</organism>
<protein>
    <submittedName>
        <fullName evidence="2">Uncharacterized protein</fullName>
    </submittedName>
</protein>
<evidence type="ECO:0000313" key="3">
    <source>
        <dbReference type="Proteomes" id="UP000688137"/>
    </source>
</evidence>
<keyword evidence="3" id="KW-1185">Reference proteome</keyword>
<reference evidence="2" key="1">
    <citation type="submission" date="2021-01" db="EMBL/GenBank/DDBJ databases">
        <authorList>
            <consortium name="Genoscope - CEA"/>
            <person name="William W."/>
        </authorList>
    </citation>
    <scope>NUCLEOTIDE SEQUENCE</scope>
</reference>
<comment type="caution">
    <text evidence="2">The sequence shown here is derived from an EMBL/GenBank/DDBJ whole genome shotgun (WGS) entry which is preliminary data.</text>
</comment>